<feature type="compositionally biased region" description="Polar residues" evidence="1">
    <location>
        <begin position="1225"/>
        <end position="1234"/>
    </location>
</feature>
<proteinExistence type="predicted"/>
<feature type="compositionally biased region" description="Gly residues" evidence="1">
    <location>
        <begin position="1873"/>
        <end position="1884"/>
    </location>
</feature>
<evidence type="ECO:0000259" key="2">
    <source>
        <dbReference type="Pfam" id="PF26180"/>
    </source>
</evidence>
<dbReference type="VEuPathDB" id="TriTrypDB:LDHU3_18.1820"/>
<protein>
    <recommendedName>
        <fullName evidence="2">PAP/OAS1 substrate-binding-related domain-containing protein</fullName>
    </recommendedName>
</protein>
<dbReference type="Pfam" id="PF26180">
    <property type="entry name" value="PAP-OAS1"/>
    <property type="match status" value="1"/>
</dbReference>
<feature type="compositionally biased region" description="Polar residues" evidence="1">
    <location>
        <begin position="1675"/>
        <end position="1686"/>
    </location>
</feature>
<feature type="compositionally biased region" description="Low complexity" evidence="1">
    <location>
        <begin position="224"/>
        <end position="233"/>
    </location>
</feature>
<feature type="compositionally biased region" description="Low complexity" evidence="1">
    <location>
        <begin position="662"/>
        <end position="675"/>
    </location>
</feature>
<evidence type="ECO:0000313" key="4">
    <source>
        <dbReference type="Proteomes" id="UP000601710"/>
    </source>
</evidence>
<feature type="region of interest" description="Disordered" evidence="1">
    <location>
        <begin position="39"/>
        <end position="77"/>
    </location>
</feature>
<feature type="compositionally biased region" description="Low complexity" evidence="1">
    <location>
        <begin position="2024"/>
        <end position="2038"/>
    </location>
</feature>
<feature type="compositionally biased region" description="Low complexity" evidence="1">
    <location>
        <begin position="39"/>
        <end position="52"/>
    </location>
</feature>
<feature type="region of interest" description="Disordered" evidence="1">
    <location>
        <begin position="730"/>
        <end position="753"/>
    </location>
</feature>
<dbReference type="VEuPathDB" id="TriTrypDB:LdBPK_181430.1"/>
<dbReference type="SUPFAM" id="SSF81631">
    <property type="entry name" value="PAP/OAS1 substrate-binding domain"/>
    <property type="match status" value="1"/>
</dbReference>
<organism evidence="3 4">
    <name type="scientific">Leishmania donovani</name>
    <dbReference type="NCBI Taxonomy" id="5661"/>
    <lineage>
        <taxon>Eukaryota</taxon>
        <taxon>Discoba</taxon>
        <taxon>Euglenozoa</taxon>
        <taxon>Kinetoplastea</taxon>
        <taxon>Metakinetoplastina</taxon>
        <taxon>Trypanosomatida</taxon>
        <taxon>Trypanosomatidae</taxon>
        <taxon>Leishmaniinae</taxon>
        <taxon>Leishmania</taxon>
    </lineage>
</organism>
<name>A0A6J8F8F7_LEIDO</name>
<dbReference type="InterPro" id="IPR058921">
    <property type="entry name" value="PAP/OAS1-rel"/>
</dbReference>
<feature type="region of interest" description="Disordered" evidence="1">
    <location>
        <begin position="1991"/>
        <end position="2039"/>
    </location>
</feature>
<sequence>MEASGTLRSSGDSSPIVASTADASCDAAMPALRKSIVAAAGSSSKPGSPSSSLGNVSLPDTHSPRTQDLGGGEKDRLWLPDSLHNVAEATATTSPNTASHPPARLLHHRDSFISMHSTDAPSAAVPLTCMSSPPSPLARAECLRASESESFDTGNMNNVGGSRASTKRLRSDRMQAIRATSAAPPSRLRRSASLPTTGCNGSHIFSARLSTPSAAGGAGGGTGSCSSPTPLSERSGKKSSSRSSPQPPTVATPLLQRAPHAQDTARAKGGDTSHDGGGAQFSTRQLGYLSNSELSNAPDGSEPTPYTAGASASSSPTAAQSSPPPLPSYTLPVTDDTHCQDNVLAGDMGDATAVVAPARKRKKKKNKKKKSAAAAAAGAVEGEDAAMSAAAAAGAAGGTGTPIGGSATVNSAVPATGSLPLPPIPMMPGGGGNSSGVVPGAFLSPGCSQGHGSGGSGSLLYSNLPQPQFHPQHLGGARGQFVMMFNGAQGGDGAGDPIMMGYSMNGGAGGIDGGGGDYTSAGTAVCAGGEGSTYGRGGSAMMMVPMMASNYHHHHHHSRHESSGSGGAYGYYHGGMSDCGRGGTAGMSPAHTQMGHQGVGRNLQEEQRQQQHVQQQQTPYPYPPQPVLMGSDGSAGSGSYPANSGHNRHGSAHRSGGGNSGGPQYSSQPQQQYQQQQCYYQNLRYNSQPYFHGGVSSTTGADANAMQGGLIMATGEGSSGAEGGGRGECAGFSNTQGQSSGGVGGSMQYNGEDAASRVPSQVPVEDMVPVPQQPQRNVSFRPPMPAASASGMSYYPPNSAAPATLAAAAGAPNNGSVNSSYVSCGSRGGVSGSMMARDGGAAVNGEARLPREEVMTADLAADAAPRSLFQFTPEVSPRLCRLIERELLTYLTPSLACLQRRRSQLETLAGYITAALRHAGRQTGHDYGDISYYIFGSVNMRTVLPDGDNDVTVEVDGLVARESTLTPPPSPPQPLSSSSLSDGGGAALDASAKAVMLPVTTDSSTGSVDGTMQLTTTTDGCPRLVAPAVLSIASGEVLGRVRDYLRSFKTPVFVDSLVMAEVRVLKLAMEGCNYDITIGQFGGVNCVRFLHEMDAVIGDQHVLKRTLLLLKAWCCYEAHILGGQAGYIGSYAATVMLISMLNTVEFLEDADAGQIDSDGDGTAAAAARAAVTLDSLMSGDSTAEEEESLLQNPASSSSAPVTTAAKASTTKRTKADQEGEGLLSDITSSTSSNRGGRCHDRDSAGQPGPSPSRPAGRDTTAASPRPLSPLTLFARFLKFYAYFDFDRYCVTAFGPLPLHKITSTPLDLSYLEVDAAHSKPLEGVAASNRAATDLSFLGLTPEGEAAIGHLVRRRQQPLLTVSGVKHLLDQVNRSRRAERQARYEAHQQPAQRPEQQTDTNAAQNASEHRSTSASSLVQLNRPGCAAEDAGLMCPSCNTAVFPVRDMNVLDPLRWSSNMVRGVCRNHLQRIQRAFLEGLRLLDVASQELGGDMMQMDVTSVGASASAGRTAGGVGATGRRRAGAAAAKAAASPTSQWSAFSAASSSSRSWTDSAANGVAGQARVQQGAMSGASMYGSPGSAVEAGGDGVGEVQLCPGYPAPHSQCTLREAGVLEMLFPRTIEAIRKHSHLNCPWGCEGADAAALTGVPQCAGCTRPSLLCTPAIRRMCQPQLIFHPSSTSEGSNTAATGGRQPKQLQSTSGKATSSPTSTATPQQSLSLAVSPTQSKHHQGPGGRRGNAAAVEQVVSELEEAFAGQDTSEEARNGGPLGEAMVPVAEQPLTRDSAACGATGSQPPPPSSSTASASPLQGNVYGPGAAEATMHHHSHQMYSPGGACNSGGVGGAYLSAYPAMPLSASMPEEKYYAMHVGAAAGGSAGGAGSSGGYGLSPSHHGNRNMGPPSQQHQHHHYAQQQQHQHQHQHHAQQAHVRIGSMSSSVIQGSYNANNGGGTGNPGHRTYATNPTVPVPMEGSGFPSYGGHNYAPAVRQQQQQYPYQHQQHHHHRGDDGTMPHSSGNHGYKGGGSCLHNINHHGNNSSSDSSAQALLLQRL</sequence>
<feature type="region of interest" description="Disordered" evidence="1">
    <location>
        <begin position="149"/>
        <end position="344"/>
    </location>
</feature>
<evidence type="ECO:0000313" key="3">
    <source>
        <dbReference type="EMBL" id="CAC5429361.1"/>
    </source>
</evidence>
<feature type="compositionally biased region" description="Low complexity" evidence="1">
    <location>
        <begin position="975"/>
        <end position="985"/>
    </location>
</feature>
<dbReference type="Proteomes" id="UP000601710">
    <property type="component" value="Chromosome 18"/>
</dbReference>
<dbReference type="VEuPathDB" id="TriTrypDB:LdCL_180019700"/>
<dbReference type="PANTHER" id="PTHR45979:SF30">
    <property type="entry name" value="NUCLEOTIDYLTRANSFERASE"/>
    <property type="match status" value="1"/>
</dbReference>
<gene>
    <name evidence="3" type="ORF">LDHU3_18.1820</name>
</gene>
<dbReference type="InterPro" id="IPR058920">
    <property type="entry name" value="PAP-OAS1-bd-rel"/>
</dbReference>
<feature type="domain" description="PAP/OAS1 substrate-binding-related" evidence="2">
    <location>
        <begin position="1097"/>
        <end position="1143"/>
    </location>
</feature>
<dbReference type="EMBL" id="LR812638">
    <property type="protein sequence ID" value="CAC5429361.1"/>
    <property type="molecule type" value="Genomic_DNA"/>
</dbReference>
<accession>A0A6J8F8F7</accession>
<dbReference type="Pfam" id="PF12364">
    <property type="entry name" value="DUF3648"/>
    <property type="match status" value="1"/>
</dbReference>
<feature type="compositionally biased region" description="Low complexity" evidence="1">
    <location>
        <begin position="610"/>
        <end position="619"/>
    </location>
</feature>
<evidence type="ECO:0000256" key="1">
    <source>
        <dbReference type="SAM" id="MobiDB-lite"/>
    </source>
</evidence>
<dbReference type="PANTHER" id="PTHR45979">
    <property type="entry name" value="PAP/OAS1 SUBSTRATE-BINDING DOMAIN SUPERFAMILY"/>
    <property type="match status" value="1"/>
</dbReference>
<feature type="compositionally biased region" description="Polar residues" evidence="1">
    <location>
        <begin position="151"/>
        <end position="164"/>
    </location>
</feature>
<feature type="region of interest" description="Disordered" evidence="1">
    <location>
        <begin position="1784"/>
        <end position="1815"/>
    </location>
</feature>
<dbReference type="Gene3D" id="1.10.1410.10">
    <property type="match status" value="1"/>
</dbReference>
<feature type="compositionally biased region" description="Polar residues" evidence="1">
    <location>
        <begin position="280"/>
        <end position="295"/>
    </location>
</feature>
<feature type="region of interest" description="Disordered" evidence="1">
    <location>
        <begin position="1178"/>
        <end position="1264"/>
    </location>
</feature>
<feature type="compositionally biased region" description="Low complexity" evidence="1">
    <location>
        <begin position="1697"/>
        <end position="1718"/>
    </location>
</feature>
<reference evidence="3" key="1">
    <citation type="submission" date="2020-06" db="EMBL/GenBank/DDBJ databases">
        <authorList>
            <person name="Camacho E."/>
            <person name="Gonzalez-de la Fuente S."/>
            <person name="Rastrojo A."/>
            <person name="Peiro-Pastor R."/>
            <person name="Solana JC."/>
            <person name="Tabera L."/>
            <person name="Gamarro F."/>
            <person name="Carrasco-Ramiro F."/>
            <person name="Requena JM."/>
            <person name="Aguado B."/>
        </authorList>
    </citation>
    <scope>NUCLEOTIDE SEQUENCE</scope>
</reference>
<feature type="region of interest" description="Disordered" evidence="1">
    <location>
        <begin position="1873"/>
        <end position="1956"/>
    </location>
</feature>
<feature type="region of interest" description="Disordered" evidence="1">
    <location>
        <begin position="1375"/>
        <end position="1416"/>
    </location>
</feature>
<feature type="region of interest" description="Disordered" evidence="1">
    <location>
        <begin position="583"/>
        <end position="675"/>
    </location>
</feature>
<feature type="region of interest" description="Disordered" evidence="1">
    <location>
        <begin position="962"/>
        <end position="985"/>
    </location>
</feature>
<feature type="compositionally biased region" description="Low complexity" evidence="1">
    <location>
        <begin position="1194"/>
        <end position="1210"/>
    </location>
</feature>
<feature type="region of interest" description="Disordered" evidence="1">
    <location>
        <begin position="1750"/>
        <end position="1769"/>
    </location>
</feature>
<feature type="compositionally biased region" description="Basic and acidic residues" evidence="1">
    <location>
        <begin position="1375"/>
        <end position="1385"/>
    </location>
</feature>
<feature type="region of interest" description="Disordered" evidence="1">
    <location>
        <begin position="1674"/>
        <end position="1739"/>
    </location>
</feature>
<feature type="compositionally biased region" description="Basic and acidic residues" evidence="1">
    <location>
        <begin position="263"/>
        <end position="274"/>
    </location>
</feature>
<feature type="compositionally biased region" description="Polar residues" evidence="1">
    <location>
        <begin position="53"/>
        <end position="66"/>
    </location>
</feature>
<dbReference type="InterPro" id="IPR022108">
    <property type="entry name" value="DUF3648"/>
</dbReference>
<feature type="compositionally biased region" description="Low complexity" evidence="1">
    <location>
        <begin position="303"/>
        <end position="321"/>
    </location>
</feature>
<feature type="compositionally biased region" description="Polar residues" evidence="1">
    <location>
        <begin position="1388"/>
        <end position="1416"/>
    </location>
</feature>